<dbReference type="RefSeq" id="WP_013608917.1">
    <property type="nucleotide sequence ID" value="NC_015153.1"/>
</dbReference>
<dbReference type="EMBL" id="FQ790233">
    <property type="protein sequence ID" value="CBZ40305.1"/>
    <property type="molecule type" value="Genomic_DNA"/>
</dbReference>
<name>F0V383_MYCS3</name>
<feature type="region of interest" description="Disordered" evidence="1">
    <location>
        <begin position="88"/>
        <end position="113"/>
    </location>
</feature>
<protein>
    <submittedName>
        <fullName evidence="2">Uncharacterized protein</fullName>
    </submittedName>
</protein>
<reference evidence="2 3" key="1">
    <citation type="journal article" date="2011" name="J. Bacteriol.">
        <title>Complete genome sequence of the hemotrophic Mycoplasma suis strain KI3806.</title>
        <authorList>
            <person name="Oehlerking J."/>
            <person name="Kube M."/>
            <person name="Felder K.M."/>
            <person name="Matter D."/>
            <person name="Wittenbrink M.M."/>
            <person name="Schwarzenbach S."/>
            <person name="Kramer M.M."/>
            <person name="Hoelzle K."/>
            <person name="Hoelzle L.E."/>
        </authorList>
    </citation>
    <scope>NUCLEOTIDE SEQUENCE [LARGE SCALE GENOMIC DNA]</scope>
    <source>
        <strain evidence="3">KI_3806</strain>
    </source>
</reference>
<feature type="region of interest" description="Disordered" evidence="1">
    <location>
        <begin position="225"/>
        <end position="257"/>
    </location>
</feature>
<evidence type="ECO:0000256" key="1">
    <source>
        <dbReference type="SAM" id="MobiDB-lite"/>
    </source>
</evidence>
<dbReference type="Proteomes" id="UP000008645">
    <property type="component" value="Chromosome"/>
</dbReference>
<dbReference type="AlphaFoldDB" id="F0V383"/>
<gene>
    <name evidence="2" type="ORF">MSUIS_02120</name>
</gene>
<feature type="compositionally biased region" description="Basic and acidic residues" evidence="1">
    <location>
        <begin position="88"/>
        <end position="104"/>
    </location>
</feature>
<sequence length="257" mass="28138">MIFSGLKGIAFPLIVGVTGVSAGGGFSLDSYLSSNANSVTSEKDLDLSQPEIKSLGSGTLEGSPDVISGIFGKDVQKGVKDLGVEIDFPDQRVTEEQKEERRSNDSLTSSENERLVAEVIHDEGRSYGITCKEWKGEESEGKSLDGTVCLGKVNEELGGIGESKTTLWLRAEQSKAAKILGEYISLREEDYSLINKDQRESWDFGSWKCKNKEDDKDTNKVIVSCDWSGNNEQGDEESAQSLPRELGDNEQTLEEHS</sequence>
<dbReference type="HOGENOM" id="CLU_1081067_0_0_14"/>
<accession>F0V383</accession>
<proteinExistence type="predicted"/>
<evidence type="ECO:0000313" key="3">
    <source>
        <dbReference type="Proteomes" id="UP000008645"/>
    </source>
</evidence>
<dbReference type="KEGG" id="msk:MSUIS_02120"/>
<organism evidence="2 3">
    <name type="scientific">Mycoplasma suis (strain KI_3806)</name>
    <dbReference type="NCBI Taxonomy" id="708248"/>
    <lineage>
        <taxon>Bacteria</taxon>
        <taxon>Bacillati</taxon>
        <taxon>Mycoplasmatota</taxon>
        <taxon>Mollicutes</taxon>
        <taxon>Mycoplasmataceae</taxon>
        <taxon>Mycoplasma</taxon>
    </lineage>
</organism>
<evidence type="ECO:0000313" key="2">
    <source>
        <dbReference type="EMBL" id="CBZ40305.1"/>
    </source>
</evidence>